<gene>
    <name evidence="1" type="ORF">M409DRAFT_27316</name>
</gene>
<dbReference type="AlphaFoldDB" id="A0A6A6C8T6"/>
<dbReference type="OrthoDB" id="4133832at2759"/>
<evidence type="ECO:0000313" key="2">
    <source>
        <dbReference type="Proteomes" id="UP000799537"/>
    </source>
</evidence>
<proteinExistence type="predicted"/>
<dbReference type="EMBL" id="ML993614">
    <property type="protein sequence ID" value="KAF2162312.1"/>
    <property type="molecule type" value="Genomic_DNA"/>
</dbReference>
<protein>
    <recommendedName>
        <fullName evidence="3">F-box domain-containing protein</fullName>
    </recommendedName>
</protein>
<reference evidence="1" key="1">
    <citation type="journal article" date="2020" name="Stud. Mycol.">
        <title>101 Dothideomycetes genomes: a test case for predicting lifestyles and emergence of pathogens.</title>
        <authorList>
            <person name="Haridas S."/>
            <person name="Albert R."/>
            <person name="Binder M."/>
            <person name="Bloem J."/>
            <person name="Labutti K."/>
            <person name="Salamov A."/>
            <person name="Andreopoulos B."/>
            <person name="Baker S."/>
            <person name="Barry K."/>
            <person name="Bills G."/>
            <person name="Bluhm B."/>
            <person name="Cannon C."/>
            <person name="Castanera R."/>
            <person name="Culley D."/>
            <person name="Daum C."/>
            <person name="Ezra D."/>
            <person name="Gonzalez J."/>
            <person name="Henrissat B."/>
            <person name="Kuo A."/>
            <person name="Liang C."/>
            <person name="Lipzen A."/>
            <person name="Lutzoni F."/>
            <person name="Magnuson J."/>
            <person name="Mondo S."/>
            <person name="Nolan M."/>
            <person name="Ohm R."/>
            <person name="Pangilinan J."/>
            <person name="Park H.-J."/>
            <person name="Ramirez L."/>
            <person name="Alfaro M."/>
            <person name="Sun H."/>
            <person name="Tritt A."/>
            <person name="Yoshinaga Y."/>
            <person name="Zwiers L.-H."/>
            <person name="Turgeon B."/>
            <person name="Goodwin S."/>
            <person name="Spatafora J."/>
            <person name="Crous P."/>
            <person name="Grigoriev I."/>
        </authorList>
    </citation>
    <scope>NUCLEOTIDE SEQUENCE</scope>
    <source>
        <strain evidence="1">ATCC 36951</strain>
    </source>
</reference>
<dbReference type="Proteomes" id="UP000799537">
    <property type="component" value="Unassembled WGS sequence"/>
</dbReference>
<name>A0A6A6C8T6_ZASCE</name>
<evidence type="ECO:0008006" key="3">
    <source>
        <dbReference type="Google" id="ProtNLM"/>
    </source>
</evidence>
<evidence type="ECO:0000313" key="1">
    <source>
        <dbReference type="EMBL" id="KAF2162312.1"/>
    </source>
</evidence>
<sequence length="201" mass="23048">MSSNVSRSALLSLPPELRNQIYDLVASDTEQITIRNGTVLPHCFSQVCRQIRNEFGPLFKAMTKQSPPYLSPATIRIQLENFDFNQTVQAIDRCRHDSNTRFEVEIWVTKQLHRSDWEKMWSWVSFCDELAYRKDAYDENILATYEIGQKFGSCNVYAACHEMYIEVVPYILNGNARGGCTSAGYEQIEKMRLALSTAIGN</sequence>
<keyword evidence="2" id="KW-1185">Reference proteome</keyword>
<organism evidence="1 2">
    <name type="scientific">Zasmidium cellare ATCC 36951</name>
    <dbReference type="NCBI Taxonomy" id="1080233"/>
    <lineage>
        <taxon>Eukaryota</taxon>
        <taxon>Fungi</taxon>
        <taxon>Dikarya</taxon>
        <taxon>Ascomycota</taxon>
        <taxon>Pezizomycotina</taxon>
        <taxon>Dothideomycetes</taxon>
        <taxon>Dothideomycetidae</taxon>
        <taxon>Mycosphaerellales</taxon>
        <taxon>Mycosphaerellaceae</taxon>
        <taxon>Zasmidium</taxon>
    </lineage>
</organism>
<accession>A0A6A6C8T6</accession>
<dbReference type="RefSeq" id="XP_033663201.1">
    <property type="nucleotide sequence ID" value="XM_033808522.1"/>
</dbReference>
<dbReference type="GeneID" id="54561794"/>